<dbReference type="AlphaFoldDB" id="A0A7C2G1X0"/>
<accession>A0A7C2G1X0</accession>
<reference evidence="2" key="1">
    <citation type="journal article" date="2020" name="mSystems">
        <title>Genome- and Community-Level Interaction Insights into Carbon Utilization and Element Cycling Functions of Hydrothermarchaeota in Hydrothermal Sediment.</title>
        <authorList>
            <person name="Zhou Z."/>
            <person name="Liu Y."/>
            <person name="Xu W."/>
            <person name="Pan J."/>
            <person name="Luo Z.H."/>
            <person name="Li M."/>
        </authorList>
    </citation>
    <scope>NUCLEOTIDE SEQUENCE [LARGE SCALE GENOMIC DNA]</scope>
    <source>
        <strain evidence="2">SpSt-23</strain>
    </source>
</reference>
<proteinExistence type="predicted"/>
<feature type="domain" description="Conserved hypothetical protein CHP02391" evidence="1">
    <location>
        <begin position="3"/>
        <end position="94"/>
    </location>
</feature>
<comment type="caution">
    <text evidence="2">The sequence shown here is derived from an EMBL/GenBank/DDBJ whole genome shotgun (WGS) entry which is preliminary data.</text>
</comment>
<name>A0A7C2G1X0_9CREN</name>
<evidence type="ECO:0000313" key="2">
    <source>
        <dbReference type="EMBL" id="HEF87867.1"/>
    </source>
</evidence>
<dbReference type="InterPro" id="IPR012654">
    <property type="entry name" value="CHP02391"/>
</dbReference>
<evidence type="ECO:0000259" key="1">
    <source>
        <dbReference type="Pfam" id="PF09509"/>
    </source>
</evidence>
<protein>
    <recommendedName>
        <fullName evidence="1">Conserved hypothetical protein CHP02391 domain-containing protein</fullName>
    </recommendedName>
</protein>
<dbReference type="EMBL" id="DSJT01000034">
    <property type="protein sequence ID" value="HEF87867.1"/>
    <property type="molecule type" value="Genomic_DNA"/>
</dbReference>
<sequence length="107" mass="12015">MNEYIQKVSGVADKSEAELVQAVMKNVNIIQFNEYLTENSGRNEQAGLALIAEGIFKVFGNPKGHKPEDHPLLKITPYEALDQLITISYIWKRVEKAKINKGANKNT</sequence>
<dbReference type="Pfam" id="PF09509">
    <property type="entry name" value="Hypoth_Ymh"/>
    <property type="match status" value="1"/>
</dbReference>
<organism evidence="2">
    <name type="scientific">Thermosphaera aggregans</name>
    <dbReference type="NCBI Taxonomy" id="54254"/>
    <lineage>
        <taxon>Archaea</taxon>
        <taxon>Thermoproteota</taxon>
        <taxon>Thermoprotei</taxon>
        <taxon>Desulfurococcales</taxon>
        <taxon>Desulfurococcaceae</taxon>
        <taxon>Thermosphaera</taxon>
    </lineage>
</organism>
<gene>
    <name evidence="2" type="ORF">ENP55_06295</name>
</gene>